<gene>
    <name evidence="1" type="ORF">FWK35_00039361</name>
</gene>
<proteinExistence type="predicted"/>
<name>A0A6G0VU06_APHCR</name>
<accession>A0A6G0VU06</accession>
<dbReference type="EMBL" id="VUJU01011853">
    <property type="protein sequence ID" value="KAF0709730.1"/>
    <property type="molecule type" value="Genomic_DNA"/>
</dbReference>
<evidence type="ECO:0000313" key="1">
    <source>
        <dbReference type="EMBL" id="KAF0709730.1"/>
    </source>
</evidence>
<keyword evidence="2" id="KW-1185">Reference proteome</keyword>
<dbReference type="OrthoDB" id="10068424at2759"/>
<dbReference type="AlphaFoldDB" id="A0A6G0VU06"/>
<evidence type="ECO:0000313" key="2">
    <source>
        <dbReference type="Proteomes" id="UP000478052"/>
    </source>
</evidence>
<reference evidence="1 2" key="1">
    <citation type="submission" date="2019-08" db="EMBL/GenBank/DDBJ databases">
        <title>Whole genome of Aphis craccivora.</title>
        <authorList>
            <person name="Voronova N.V."/>
            <person name="Shulinski R.S."/>
            <person name="Bandarenka Y.V."/>
            <person name="Zhorov D.G."/>
            <person name="Warner D."/>
        </authorList>
    </citation>
    <scope>NUCLEOTIDE SEQUENCE [LARGE SCALE GENOMIC DNA]</scope>
    <source>
        <strain evidence="1">180601</strain>
        <tissue evidence="1">Whole Body</tissue>
    </source>
</reference>
<sequence length="37" mass="4416">MRRIKNWLSTMGQERFSYLSNLCIQRDIANIIDTQVT</sequence>
<organism evidence="1 2">
    <name type="scientific">Aphis craccivora</name>
    <name type="common">Cowpea aphid</name>
    <dbReference type="NCBI Taxonomy" id="307492"/>
    <lineage>
        <taxon>Eukaryota</taxon>
        <taxon>Metazoa</taxon>
        <taxon>Ecdysozoa</taxon>
        <taxon>Arthropoda</taxon>
        <taxon>Hexapoda</taxon>
        <taxon>Insecta</taxon>
        <taxon>Pterygota</taxon>
        <taxon>Neoptera</taxon>
        <taxon>Paraneoptera</taxon>
        <taxon>Hemiptera</taxon>
        <taxon>Sternorrhyncha</taxon>
        <taxon>Aphidomorpha</taxon>
        <taxon>Aphidoidea</taxon>
        <taxon>Aphididae</taxon>
        <taxon>Aphidini</taxon>
        <taxon>Aphis</taxon>
        <taxon>Aphis</taxon>
    </lineage>
</organism>
<protein>
    <submittedName>
        <fullName evidence="1">Uncharacterized protein</fullName>
    </submittedName>
</protein>
<comment type="caution">
    <text evidence="1">The sequence shown here is derived from an EMBL/GenBank/DDBJ whole genome shotgun (WGS) entry which is preliminary data.</text>
</comment>
<dbReference type="Proteomes" id="UP000478052">
    <property type="component" value="Unassembled WGS sequence"/>
</dbReference>